<dbReference type="GO" id="GO:0016787">
    <property type="term" value="F:hydrolase activity"/>
    <property type="evidence" value="ECO:0007669"/>
    <property type="project" value="UniProtKB-KW"/>
</dbReference>
<evidence type="ECO:0000256" key="3">
    <source>
        <dbReference type="ARBA" id="ARBA00022801"/>
    </source>
</evidence>
<evidence type="ECO:0000313" key="6">
    <source>
        <dbReference type="Proteomes" id="UP000033428"/>
    </source>
</evidence>
<dbReference type="SUPFAM" id="SSF50199">
    <property type="entry name" value="Staphylococcal nuclease"/>
    <property type="match status" value="1"/>
</dbReference>
<organism evidence="5 6">
    <name type="scientific">Candidatus Omnitrophus magneticus</name>
    <dbReference type="NCBI Taxonomy" id="1609969"/>
    <lineage>
        <taxon>Bacteria</taxon>
        <taxon>Pseudomonadati</taxon>
        <taxon>Candidatus Omnitrophota</taxon>
        <taxon>Candidatus Omnitrophus</taxon>
    </lineage>
</organism>
<dbReference type="PANTHER" id="PTHR12302:SF3">
    <property type="entry name" value="SERINE_THREONINE-PROTEIN KINASE 31"/>
    <property type="match status" value="1"/>
</dbReference>
<accession>A0A0F0CP66</accession>
<proteinExistence type="predicted"/>
<protein>
    <submittedName>
        <fullName evidence="5">Thermonuclease</fullName>
    </submittedName>
</protein>
<keyword evidence="2" id="KW-0255">Endonuclease</keyword>
<dbReference type="CDD" id="cd00175">
    <property type="entry name" value="SNc"/>
    <property type="match status" value="1"/>
</dbReference>
<comment type="caution">
    <text evidence="5">The sequence shown here is derived from an EMBL/GenBank/DDBJ whole genome shotgun (WGS) entry which is preliminary data.</text>
</comment>
<evidence type="ECO:0000256" key="1">
    <source>
        <dbReference type="ARBA" id="ARBA00022722"/>
    </source>
</evidence>
<dbReference type="Gene3D" id="2.40.50.90">
    <property type="match status" value="1"/>
</dbReference>
<dbReference type="Proteomes" id="UP000033428">
    <property type="component" value="Unassembled WGS sequence"/>
</dbReference>
<sequence>MLRIKSDIIPLSYNTKNAVYSAIRKFPLTLIICLLFISILPNTSLNASEKKQPIYEGPFLVKKVIDGDTIELSDSRHVRYIGINTPETKQKTNLGWIENPEPFSREAKEFNRKRIEGKKVYLEFDTQKNDKYARLLAYTRDENYKMINLELVKNGLAIVYTFPPNTKYLAELITAQEDAKKSLKGIWSNPLKIEAKDAHKYIGKFVIINGTVKNVIQKKDCALLTFFDAENHFKIIVLNSNMSLFSSKNINIFSYQNKPIAIFGKIKGTEKSSHITVDNPTQIINI</sequence>
<dbReference type="AlphaFoldDB" id="A0A0F0CP66"/>
<reference evidence="5 6" key="1">
    <citation type="submission" date="2015-02" db="EMBL/GenBank/DDBJ databases">
        <title>Single-cell genomics of uncultivated deep-branching MTB reveals a conserved set of magnetosome genes.</title>
        <authorList>
            <person name="Kolinko S."/>
            <person name="Richter M."/>
            <person name="Glockner F.O."/>
            <person name="Brachmann A."/>
            <person name="Schuler D."/>
        </authorList>
    </citation>
    <scope>NUCLEOTIDE SEQUENCE [LARGE SCALE GENOMIC DNA]</scope>
    <source>
        <strain evidence="5">SKK-01</strain>
    </source>
</reference>
<dbReference type="PANTHER" id="PTHR12302">
    <property type="entry name" value="EBNA2 BINDING PROTEIN P100"/>
    <property type="match status" value="1"/>
</dbReference>
<dbReference type="GO" id="GO:0004519">
    <property type="term" value="F:endonuclease activity"/>
    <property type="evidence" value="ECO:0007669"/>
    <property type="project" value="UniProtKB-KW"/>
</dbReference>
<dbReference type="EMBL" id="JYNY01000634">
    <property type="protein sequence ID" value="KJJ83205.1"/>
    <property type="molecule type" value="Genomic_DNA"/>
</dbReference>
<dbReference type="InterPro" id="IPR035437">
    <property type="entry name" value="SNase_OB-fold_sf"/>
</dbReference>
<evidence type="ECO:0000256" key="2">
    <source>
        <dbReference type="ARBA" id="ARBA00022759"/>
    </source>
</evidence>
<evidence type="ECO:0000259" key="4">
    <source>
        <dbReference type="PROSITE" id="PS50830"/>
    </source>
</evidence>
<evidence type="ECO:0000313" key="5">
    <source>
        <dbReference type="EMBL" id="KJJ83205.1"/>
    </source>
</evidence>
<keyword evidence="1" id="KW-0540">Nuclease</keyword>
<feature type="domain" description="TNase-like" evidence="4">
    <location>
        <begin position="55"/>
        <end position="189"/>
    </location>
</feature>
<dbReference type="InterPro" id="IPR016071">
    <property type="entry name" value="Staphylococal_nuclease_OB-fold"/>
</dbReference>
<dbReference type="Pfam" id="PF00565">
    <property type="entry name" value="SNase"/>
    <property type="match status" value="1"/>
</dbReference>
<keyword evidence="3" id="KW-0378">Hydrolase</keyword>
<name>A0A0F0CP66_9BACT</name>
<gene>
    <name evidence="5" type="ORF">OMAG_002879</name>
</gene>
<dbReference type="PROSITE" id="PS50830">
    <property type="entry name" value="TNASE_3"/>
    <property type="match status" value="1"/>
</dbReference>
<dbReference type="SMART" id="SM00318">
    <property type="entry name" value="SNc"/>
    <property type="match status" value="1"/>
</dbReference>
<keyword evidence="6" id="KW-1185">Reference proteome</keyword>